<dbReference type="InterPro" id="IPR029063">
    <property type="entry name" value="SAM-dependent_MTases_sf"/>
</dbReference>
<evidence type="ECO:0000259" key="1">
    <source>
        <dbReference type="Pfam" id="PF13649"/>
    </source>
</evidence>
<dbReference type="Proteomes" id="UP000231701">
    <property type="component" value="Chromosome"/>
</dbReference>
<keyword evidence="2" id="KW-0808">Transferase</keyword>
<accession>A0A2K8KY56</accession>
<proteinExistence type="predicted"/>
<keyword evidence="3" id="KW-1185">Reference proteome</keyword>
<dbReference type="InterPro" id="IPR041698">
    <property type="entry name" value="Methyltransf_25"/>
</dbReference>
<dbReference type="Gene3D" id="3.40.50.150">
    <property type="entry name" value="Vaccinia Virus protein VP39"/>
    <property type="match status" value="1"/>
</dbReference>
<evidence type="ECO:0000313" key="2">
    <source>
        <dbReference type="EMBL" id="ATX79897.1"/>
    </source>
</evidence>
<dbReference type="CDD" id="cd02440">
    <property type="entry name" value="AdoMet_MTases"/>
    <property type="match status" value="1"/>
</dbReference>
<evidence type="ECO:0000313" key="3">
    <source>
        <dbReference type="Proteomes" id="UP000231701"/>
    </source>
</evidence>
<organism evidence="2 3">
    <name type="scientific">Mariprofundus aestuarium</name>
    <dbReference type="NCBI Taxonomy" id="1921086"/>
    <lineage>
        <taxon>Bacteria</taxon>
        <taxon>Pseudomonadati</taxon>
        <taxon>Pseudomonadota</taxon>
        <taxon>Candidatius Mariprofundia</taxon>
        <taxon>Mariprofundales</taxon>
        <taxon>Mariprofundaceae</taxon>
        <taxon>Mariprofundus</taxon>
    </lineage>
</organism>
<dbReference type="OrthoDB" id="9800454at2"/>
<keyword evidence="2" id="KW-0489">Methyltransferase</keyword>
<reference evidence="2 3" key="1">
    <citation type="submission" date="2016-12" db="EMBL/GenBank/DDBJ databases">
        <title>Isolation and genomic insights into novel planktonic Zetaproteobacteria from stratified waters of the Chesapeake Bay.</title>
        <authorList>
            <person name="McAllister S.M."/>
            <person name="Kato S."/>
            <person name="Chan C.S."/>
            <person name="Chiu B.K."/>
            <person name="Field E.K."/>
        </authorList>
    </citation>
    <scope>NUCLEOTIDE SEQUENCE [LARGE SCALE GENOMIC DNA]</scope>
    <source>
        <strain evidence="2 3">CP-5</strain>
    </source>
</reference>
<dbReference type="AlphaFoldDB" id="A0A2K8KY56"/>
<sequence length="199" mass="22850">MKKDQRKRIVDKHRDSLTRHGYHPNALYWSSREIQEVRFKVLAEIGIQCGDSVLDIGCGFADFKTWIEGQGIPVHFTGIDISPDLIYTARERHPDCELLCGELSDFELEEGAFNWVVLSGAMNEQLHDEGAYARGQIAKMYALCSKGVAFNMLDARHLKAHDLQSVDPFQMLEYCKSLCPNCELHDEYLANDFTIYMRR</sequence>
<gene>
    <name evidence="2" type="ORF">Ga0123461_1483</name>
</gene>
<dbReference type="RefSeq" id="WP_100277730.1">
    <property type="nucleotide sequence ID" value="NZ_CP018799.1"/>
</dbReference>
<dbReference type="EMBL" id="CP018799">
    <property type="protein sequence ID" value="ATX79897.1"/>
    <property type="molecule type" value="Genomic_DNA"/>
</dbReference>
<dbReference type="GO" id="GO:0032259">
    <property type="term" value="P:methylation"/>
    <property type="evidence" value="ECO:0007669"/>
    <property type="project" value="UniProtKB-KW"/>
</dbReference>
<dbReference type="GO" id="GO:0008168">
    <property type="term" value="F:methyltransferase activity"/>
    <property type="evidence" value="ECO:0007669"/>
    <property type="project" value="UniProtKB-KW"/>
</dbReference>
<feature type="domain" description="Methyltransferase" evidence="1">
    <location>
        <begin position="53"/>
        <end position="129"/>
    </location>
</feature>
<dbReference type="Pfam" id="PF13649">
    <property type="entry name" value="Methyltransf_25"/>
    <property type="match status" value="1"/>
</dbReference>
<dbReference type="SUPFAM" id="SSF53335">
    <property type="entry name" value="S-adenosyl-L-methionine-dependent methyltransferases"/>
    <property type="match status" value="1"/>
</dbReference>
<protein>
    <submittedName>
        <fullName evidence="2">Methyltransferase domain-containing protein</fullName>
    </submittedName>
</protein>
<dbReference type="KEGG" id="maes:Ga0123461_1483"/>
<name>A0A2K8KY56_MARES</name>